<dbReference type="EMBL" id="JBHSHC010000050">
    <property type="protein sequence ID" value="MFC4767186.1"/>
    <property type="molecule type" value="Genomic_DNA"/>
</dbReference>
<protein>
    <submittedName>
        <fullName evidence="4">Prepilin peptidase</fullName>
    </submittedName>
</protein>
<name>A0ABV9PY46_9BACL</name>
<evidence type="ECO:0000313" key="5">
    <source>
        <dbReference type="Proteomes" id="UP001596002"/>
    </source>
</evidence>
<evidence type="ECO:0000256" key="1">
    <source>
        <dbReference type="ARBA" id="ARBA00005801"/>
    </source>
</evidence>
<gene>
    <name evidence="4" type="ORF">ACFO8Q_07385</name>
</gene>
<dbReference type="InterPro" id="IPR000045">
    <property type="entry name" value="Prepilin_IV_endopep_pep"/>
</dbReference>
<dbReference type="InterPro" id="IPR050882">
    <property type="entry name" value="Prepilin_peptidase/N-MTase"/>
</dbReference>
<evidence type="ECO:0000259" key="3">
    <source>
        <dbReference type="Pfam" id="PF01478"/>
    </source>
</evidence>
<reference evidence="5" key="1">
    <citation type="journal article" date="2019" name="Int. J. Syst. Evol. Microbiol.">
        <title>The Global Catalogue of Microorganisms (GCM) 10K type strain sequencing project: providing services to taxonomists for standard genome sequencing and annotation.</title>
        <authorList>
            <consortium name="The Broad Institute Genomics Platform"/>
            <consortium name="The Broad Institute Genome Sequencing Center for Infectious Disease"/>
            <person name="Wu L."/>
            <person name="Ma J."/>
        </authorList>
    </citation>
    <scope>NUCLEOTIDE SEQUENCE [LARGE SCALE GENOMIC DNA]</scope>
    <source>
        <strain evidence="5">WYCCWR 12678</strain>
    </source>
</reference>
<keyword evidence="5" id="KW-1185">Reference proteome</keyword>
<feature type="transmembrane region" description="Helical" evidence="2">
    <location>
        <begin position="52"/>
        <end position="68"/>
    </location>
</feature>
<dbReference type="RefSeq" id="WP_380025104.1">
    <property type="nucleotide sequence ID" value="NZ_JBHSHC010000050.1"/>
</dbReference>
<dbReference type="PANTHER" id="PTHR30487:SF0">
    <property type="entry name" value="PREPILIN LEADER PEPTIDASE_N-METHYLTRANSFERASE-RELATED"/>
    <property type="match status" value="1"/>
</dbReference>
<evidence type="ECO:0000313" key="4">
    <source>
        <dbReference type="EMBL" id="MFC4767186.1"/>
    </source>
</evidence>
<accession>A0ABV9PY46</accession>
<dbReference type="PANTHER" id="PTHR30487">
    <property type="entry name" value="TYPE 4 PREPILIN-LIKE PROTEINS LEADER PEPTIDE-PROCESSING ENZYME"/>
    <property type="match status" value="1"/>
</dbReference>
<dbReference type="Proteomes" id="UP001596002">
    <property type="component" value="Unassembled WGS sequence"/>
</dbReference>
<feature type="transmembrane region" description="Helical" evidence="2">
    <location>
        <begin position="29"/>
        <end position="45"/>
    </location>
</feature>
<organism evidence="4 5">
    <name type="scientific">Effusibacillus consociatus</name>
    <dbReference type="NCBI Taxonomy" id="1117041"/>
    <lineage>
        <taxon>Bacteria</taxon>
        <taxon>Bacillati</taxon>
        <taxon>Bacillota</taxon>
        <taxon>Bacilli</taxon>
        <taxon>Bacillales</taxon>
        <taxon>Alicyclobacillaceae</taxon>
        <taxon>Effusibacillus</taxon>
    </lineage>
</organism>
<sequence>MVPITDTLGLLLAGLSAWTDVKTRTIPNWLTIGGIVAGFLLSIFTDRFLQSFTGILVASLLLIPYQRGWLGGGDVRLMMSFGSLWGPWALLGIWFWAAVYSIPLAVFAAWRKQMPIRKTGVPYGLPLALAVGSLLWRGG</sequence>
<comment type="similarity">
    <text evidence="1">Belongs to the peptidase A24 family.</text>
</comment>
<comment type="caution">
    <text evidence="4">The sequence shown here is derived from an EMBL/GenBank/DDBJ whole genome shotgun (WGS) entry which is preliminary data.</text>
</comment>
<evidence type="ECO:0000256" key="2">
    <source>
        <dbReference type="SAM" id="Phobius"/>
    </source>
</evidence>
<feature type="domain" description="Prepilin type IV endopeptidase peptidase" evidence="3">
    <location>
        <begin position="10"/>
        <end position="105"/>
    </location>
</feature>
<dbReference type="Pfam" id="PF01478">
    <property type="entry name" value="Peptidase_A24"/>
    <property type="match status" value="1"/>
</dbReference>
<feature type="transmembrane region" description="Helical" evidence="2">
    <location>
        <begin position="88"/>
        <end position="109"/>
    </location>
</feature>
<keyword evidence="2" id="KW-1133">Transmembrane helix</keyword>
<proteinExistence type="inferred from homology"/>
<dbReference type="Gene3D" id="1.20.120.1220">
    <property type="match status" value="1"/>
</dbReference>
<keyword evidence="2" id="KW-0472">Membrane</keyword>
<keyword evidence="2" id="KW-0812">Transmembrane</keyword>